<organism evidence="2">
    <name type="scientific">Scrofimicrobium appendicitidis</name>
    <dbReference type="NCBI Taxonomy" id="3079930"/>
    <lineage>
        <taxon>Bacteria</taxon>
        <taxon>Bacillati</taxon>
        <taxon>Actinomycetota</taxon>
        <taxon>Actinomycetes</taxon>
        <taxon>Actinomycetales</taxon>
        <taxon>Actinomycetaceae</taxon>
        <taxon>Scrofimicrobium</taxon>
    </lineage>
</organism>
<proteinExistence type="predicted"/>
<dbReference type="PANTHER" id="PTHR43236:SF2">
    <property type="entry name" value="BLL0069 PROTEIN"/>
    <property type="match status" value="1"/>
</dbReference>
<feature type="domain" description="IrrE N-terminal-like" evidence="1">
    <location>
        <begin position="25"/>
        <end position="88"/>
    </location>
</feature>
<dbReference type="Pfam" id="PF06114">
    <property type="entry name" value="Peptidase_M78"/>
    <property type="match status" value="1"/>
</dbReference>
<dbReference type="RefSeq" id="WP_350257518.1">
    <property type="nucleotide sequence ID" value="NZ_CP138335.1"/>
</dbReference>
<sequence>MVSDIYGSNSRRSLNPAEFKSIALFDPVAPVLFLNSRDRPDRQIFTLVHALAHLWLGQSALCAPAVESREEPDRWADEVAAEVLAPRASAEEQDRPVPQVFLGDPNAERGFHRHVELRAGGRFTRALLAGWRQGIASESEAIELLGIKEPRVLCTLAERLGID</sequence>
<reference evidence="2" key="1">
    <citation type="submission" date="2023-11" db="EMBL/GenBank/DDBJ databases">
        <title>Scrofimicrobium hongkongense sp. nov., isolated from a patient with peritonitis.</title>
        <authorList>
            <person name="Lao H.Y."/>
            <person name="Wong A.Y.P."/>
            <person name="Ng T.L."/>
            <person name="Wong R.Y.L."/>
            <person name="Yau M.C.Y."/>
            <person name="Lam J.Y.W."/>
            <person name="Siu G.K.H."/>
        </authorList>
    </citation>
    <scope>NUCLEOTIDE SEQUENCE</scope>
    <source>
        <strain evidence="2">R131</strain>
    </source>
</reference>
<protein>
    <submittedName>
        <fullName evidence="2">ImmA/IrrE family metallo-endopeptidase</fullName>
    </submittedName>
</protein>
<dbReference type="InterPro" id="IPR010359">
    <property type="entry name" value="IrrE_HExxH"/>
</dbReference>
<gene>
    <name evidence="2" type="ORF">SAC06_06575</name>
</gene>
<dbReference type="EMBL" id="CP138335">
    <property type="protein sequence ID" value="XBW07312.1"/>
    <property type="molecule type" value="Genomic_DNA"/>
</dbReference>
<evidence type="ECO:0000313" key="2">
    <source>
        <dbReference type="EMBL" id="XBW07312.1"/>
    </source>
</evidence>
<dbReference type="Gene3D" id="1.10.10.2910">
    <property type="match status" value="1"/>
</dbReference>
<evidence type="ECO:0000259" key="1">
    <source>
        <dbReference type="Pfam" id="PF06114"/>
    </source>
</evidence>
<dbReference type="KEGG" id="sapp:SAC06_06575"/>
<dbReference type="AlphaFoldDB" id="A0AAU7V5N6"/>
<accession>A0AAU7V5N6</accession>
<dbReference type="InterPro" id="IPR052345">
    <property type="entry name" value="Rad_response_metalloprotease"/>
</dbReference>
<name>A0AAU7V5N6_9ACTO</name>
<dbReference type="PANTHER" id="PTHR43236">
    <property type="entry name" value="ANTITOXIN HIGA1"/>
    <property type="match status" value="1"/>
</dbReference>